<dbReference type="GO" id="GO:0043041">
    <property type="term" value="P:amino acid activation for nonribosomal peptide biosynthetic process"/>
    <property type="evidence" value="ECO:0007669"/>
    <property type="project" value="TreeGrafter"/>
</dbReference>
<reference evidence="2 3" key="2">
    <citation type="journal article" date="2012" name="PLoS Pathog.">
        <title>Diverse lifestyles and strategies of plant pathogenesis encoded in the genomes of eighteen Dothideomycetes fungi.</title>
        <authorList>
            <person name="Ohm R.A."/>
            <person name="Feau N."/>
            <person name="Henrissat B."/>
            <person name="Schoch C.L."/>
            <person name="Horwitz B.A."/>
            <person name="Barry K.W."/>
            <person name="Condon B.J."/>
            <person name="Copeland A.C."/>
            <person name="Dhillon B."/>
            <person name="Glaser F."/>
            <person name="Hesse C.N."/>
            <person name="Kosti I."/>
            <person name="LaButti K."/>
            <person name="Lindquist E.A."/>
            <person name="Lucas S."/>
            <person name="Salamov A.A."/>
            <person name="Bradshaw R.E."/>
            <person name="Ciuffetti L."/>
            <person name="Hamelin R.C."/>
            <person name="Kema G.H.J."/>
            <person name="Lawrence C."/>
            <person name="Scott J.A."/>
            <person name="Spatafora J.W."/>
            <person name="Turgeon B.G."/>
            <person name="de Wit P.J.G.M."/>
            <person name="Zhong S."/>
            <person name="Goodwin S.B."/>
            <person name="Grigoriev I.V."/>
        </authorList>
    </citation>
    <scope>NUCLEOTIDE SEQUENCE [LARGE SCALE GENOMIC DNA]</scope>
    <source>
        <strain evidence="3">NZE10 / CBS 128990</strain>
    </source>
</reference>
<reference evidence="3" key="1">
    <citation type="journal article" date="2012" name="PLoS Genet.">
        <title>The genomes of the fungal plant pathogens Cladosporium fulvum and Dothistroma septosporum reveal adaptation to different hosts and lifestyles but also signatures of common ancestry.</title>
        <authorList>
            <person name="de Wit P.J.G.M."/>
            <person name="van der Burgt A."/>
            <person name="Oekmen B."/>
            <person name="Stergiopoulos I."/>
            <person name="Abd-Elsalam K.A."/>
            <person name="Aerts A.L."/>
            <person name="Bahkali A.H."/>
            <person name="Beenen H.G."/>
            <person name="Chettri P."/>
            <person name="Cox M.P."/>
            <person name="Datema E."/>
            <person name="de Vries R.P."/>
            <person name="Dhillon B."/>
            <person name="Ganley A.R."/>
            <person name="Griffiths S.A."/>
            <person name="Guo Y."/>
            <person name="Hamelin R.C."/>
            <person name="Henrissat B."/>
            <person name="Kabir M.S."/>
            <person name="Jashni M.K."/>
            <person name="Kema G."/>
            <person name="Klaubauf S."/>
            <person name="Lapidus A."/>
            <person name="Levasseur A."/>
            <person name="Lindquist E."/>
            <person name="Mehrabi R."/>
            <person name="Ohm R.A."/>
            <person name="Owen T.J."/>
            <person name="Salamov A."/>
            <person name="Schwelm A."/>
            <person name="Schijlen E."/>
            <person name="Sun H."/>
            <person name="van den Burg H.A."/>
            <person name="van Ham R.C.H.J."/>
            <person name="Zhang S."/>
            <person name="Goodwin S.B."/>
            <person name="Grigoriev I.V."/>
            <person name="Collemare J."/>
            <person name="Bradshaw R.E."/>
        </authorList>
    </citation>
    <scope>NUCLEOTIDE SEQUENCE [LARGE SCALE GENOMIC DNA]</scope>
    <source>
        <strain evidence="3">NZE10 / CBS 128990</strain>
    </source>
</reference>
<dbReference type="GO" id="GO:0044550">
    <property type="term" value="P:secondary metabolite biosynthetic process"/>
    <property type="evidence" value="ECO:0007669"/>
    <property type="project" value="TreeGrafter"/>
</dbReference>
<dbReference type="InterPro" id="IPR023213">
    <property type="entry name" value="CAT-like_dom_sf"/>
</dbReference>
<dbReference type="STRING" id="675120.N1PVS3"/>
<protein>
    <recommendedName>
        <fullName evidence="1">Condensation domain-containing protein</fullName>
    </recommendedName>
</protein>
<proteinExistence type="predicted"/>
<gene>
    <name evidence="2" type="ORF">DOTSEDRAFT_70458</name>
</gene>
<dbReference type="PANTHER" id="PTHR45527:SF1">
    <property type="entry name" value="FATTY ACID SYNTHASE"/>
    <property type="match status" value="1"/>
</dbReference>
<dbReference type="AlphaFoldDB" id="N1PVS3"/>
<dbReference type="Proteomes" id="UP000016933">
    <property type="component" value="Unassembled WGS sequence"/>
</dbReference>
<dbReference type="InterPro" id="IPR001242">
    <property type="entry name" value="Condensation_dom"/>
</dbReference>
<evidence type="ECO:0000313" key="3">
    <source>
        <dbReference type="Proteomes" id="UP000016933"/>
    </source>
</evidence>
<dbReference type="Gene3D" id="3.30.559.30">
    <property type="entry name" value="Nonribosomal peptide synthetase, condensation domain"/>
    <property type="match status" value="1"/>
</dbReference>
<keyword evidence="3" id="KW-1185">Reference proteome</keyword>
<feature type="domain" description="Condensation" evidence="1">
    <location>
        <begin position="101"/>
        <end position="341"/>
    </location>
</feature>
<dbReference type="SUPFAM" id="SSF52777">
    <property type="entry name" value="CoA-dependent acyltransferases"/>
    <property type="match status" value="2"/>
</dbReference>
<accession>N1PVS3</accession>
<dbReference type="GO" id="GO:0005737">
    <property type="term" value="C:cytoplasm"/>
    <property type="evidence" value="ECO:0007669"/>
    <property type="project" value="TreeGrafter"/>
</dbReference>
<dbReference type="EMBL" id="KB446537">
    <property type="protein sequence ID" value="EME46460.1"/>
    <property type="molecule type" value="Genomic_DNA"/>
</dbReference>
<dbReference type="HOGENOM" id="CLU_765093_0_0_1"/>
<organism evidence="2 3">
    <name type="scientific">Dothistroma septosporum (strain NZE10 / CBS 128990)</name>
    <name type="common">Red band needle blight fungus</name>
    <name type="synonym">Mycosphaerella pini</name>
    <dbReference type="NCBI Taxonomy" id="675120"/>
    <lineage>
        <taxon>Eukaryota</taxon>
        <taxon>Fungi</taxon>
        <taxon>Dikarya</taxon>
        <taxon>Ascomycota</taxon>
        <taxon>Pezizomycotina</taxon>
        <taxon>Dothideomycetes</taxon>
        <taxon>Dothideomycetidae</taxon>
        <taxon>Mycosphaerellales</taxon>
        <taxon>Mycosphaerellaceae</taxon>
        <taxon>Dothistroma</taxon>
    </lineage>
</organism>
<dbReference type="eggNOG" id="KOG1178">
    <property type="taxonomic scope" value="Eukaryota"/>
</dbReference>
<dbReference type="OrthoDB" id="3791627at2759"/>
<dbReference type="GO" id="GO:0031177">
    <property type="term" value="F:phosphopantetheine binding"/>
    <property type="evidence" value="ECO:0007669"/>
    <property type="project" value="TreeGrafter"/>
</dbReference>
<dbReference type="PANTHER" id="PTHR45527">
    <property type="entry name" value="NONRIBOSOMAL PEPTIDE SYNTHETASE"/>
    <property type="match status" value="1"/>
</dbReference>
<dbReference type="GO" id="GO:0003824">
    <property type="term" value="F:catalytic activity"/>
    <property type="evidence" value="ECO:0007669"/>
    <property type="project" value="InterPro"/>
</dbReference>
<sequence length="362" mass="40363">MKVTRELRFRGISLRLAAVLKSPRLSVMALAMQFGEQATAQDAYRPLSLVPSDVTLARVDELLQPWEIQPSAVDDIMPTTDEQARHVALIYSAARTLLLYHTLDGSGPLAIDKLEIAIARLVARFSILRTVFMPHRNSFLQVVLKRSDTHTAVVEASNGDTLDMVCDRSVENDVVEDLLFGTCLTRFIIIHCKDQYRIVCRISHAQHDGMSIANMWTAFEALCSTDRVPRAPDNKHSFAQHMRTLAKLDTPAALSHWQRLLNKSSPTRLKAQSTCQLNFDEGPSITSTIFEQSMRSIDYTFATVLKAAWAAVLAKFCAKQDVVFGTLINGRSEADAQEILGPCSPDDDRQRLSRAGPPCYCE</sequence>
<evidence type="ECO:0000259" key="1">
    <source>
        <dbReference type="Pfam" id="PF00668"/>
    </source>
</evidence>
<evidence type="ECO:0000313" key="2">
    <source>
        <dbReference type="EMBL" id="EME46460.1"/>
    </source>
</evidence>
<name>N1PVS3_DOTSN</name>
<dbReference type="Pfam" id="PF00668">
    <property type="entry name" value="Condensation"/>
    <property type="match status" value="1"/>
</dbReference>
<dbReference type="Gene3D" id="3.30.559.10">
    <property type="entry name" value="Chloramphenicol acetyltransferase-like domain"/>
    <property type="match status" value="1"/>
</dbReference>